<dbReference type="Proteomes" id="UP000595140">
    <property type="component" value="Unassembled WGS sequence"/>
</dbReference>
<accession>A0A484MMG6</accession>
<comment type="similarity">
    <text evidence="1">Belongs to the 'GDSL' lipolytic enzyme family.</text>
</comment>
<dbReference type="Pfam" id="PF00657">
    <property type="entry name" value="Lipase_GDSL"/>
    <property type="match status" value="1"/>
</dbReference>
<dbReference type="EMBL" id="OOIL02003924">
    <property type="protein sequence ID" value="VFQ90005.1"/>
    <property type="molecule type" value="Genomic_DNA"/>
</dbReference>
<dbReference type="PANTHER" id="PTHR22835">
    <property type="entry name" value="ZINC FINGER FYVE DOMAIN CONTAINING PROTEIN"/>
    <property type="match status" value="1"/>
</dbReference>
<evidence type="ECO:0008006" key="5">
    <source>
        <dbReference type="Google" id="ProtNLM"/>
    </source>
</evidence>
<gene>
    <name evidence="3" type="ORF">CCAM_LOCUS31781</name>
</gene>
<dbReference type="OrthoDB" id="1600564at2759"/>
<evidence type="ECO:0000313" key="4">
    <source>
        <dbReference type="Proteomes" id="UP000595140"/>
    </source>
</evidence>
<sequence>MAIIIQTVLDAGAKHIVVQGLPPVGCFPVSISLTPPQLLDKMGCSIIVNTAIEVHNRLLQKMIEKFRKQYPQSTIVYANYWKAFLTIFMDAEKYNFEENRKACCGGGGDLNFDKDKLCGTSGASTCPNPDKYISWDGIHLSGAMNKQLADLLLNQDYCEPPFSELISKKSR</sequence>
<protein>
    <recommendedName>
        <fullName evidence="5">SGNH hydrolase-type esterase domain-containing protein</fullName>
    </recommendedName>
</protein>
<proteinExistence type="inferred from homology"/>
<dbReference type="Gene3D" id="3.40.50.1110">
    <property type="entry name" value="SGNH hydrolase"/>
    <property type="match status" value="1"/>
</dbReference>
<dbReference type="SUPFAM" id="SSF52266">
    <property type="entry name" value="SGNH hydrolase"/>
    <property type="match status" value="1"/>
</dbReference>
<organism evidence="3 4">
    <name type="scientific">Cuscuta campestris</name>
    <dbReference type="NCBI Taxonomy" id="132261"/>
    <lineage>
        <taxon>Eukaryota</taxon>
        <taxon>Viridiplantae</taxon>
        <taxon>Streptophyta</taxon>
        <taxon>Embryophyta</taxon>
        <taxon>Tracheophyta</taxon>
        <taxon>Spermatophyta</taxon>
        <taxon>Magnoliopsida</taxon>
        <taxon>eudicotyledons</taxon>
        <taxon>Gunneridae</taxon>
        <taxon>Pentapetalae</taxon>
        <taxon>asterids</taxon>
        <taxon>lamiids</taxon>
        <taxon>Solanales</taxon>
        <taxon>Convolvulaceae</taxon>
        <taxon>Cuscuteae</taxon>
        <taxon>Cuscuta</taxon>
        <taxon>Cuscuta subgen. Grammica</taxon>
        <taxon>Cuscuta sect. Cleistogrammica</taxon>
    </lineage>
</organism>
<dbReference type="PANTHER" id="PTHR22835:SF532">
    <property type="entry name" value="SERINE-RICH ADHESIN FOR PLATELETS-LIKE ISOFORM X1"/>
    <property type="match status" value="1"/>
</dbReference>
<dbReference type="AlphaFoldDB" id="A0A484MMG6"/>
<dbReference type="InterPro" id="IPR036514">
    <property type="entry name" value="SGNH_hydro_sf"/>
</dbReference>
<evidence type="ECO:0000313" key="3">
    <source>
        <dbReference type="EMBL" id="VFQ90005.1"/>
    </source>
</evidence>
<name>A0A484MMG6_9ASTE</name>
<keyword evidence="2" id="KW-0325">Glycoprotein</keyword>
<dbReference type="InterPro" id="IPR001087">
    <property type="entry name" value="GDSL"/>
</dbReference>
<evidence type="ECO:0000256" key="1">
    <source>
        <dbReference type="ARBA" id="ARBA00008668"/>
    </source>
</evidence>
<keyword evidence="4" id="KW-1185">Reference proteome</keyword>
<reference evidence="3 4" key="1">
    <citation type="submission" date="2018-04" db="EMBL/GenBank/DDBJ databases">
        <authorList>
            <person name="Vogel A."/>
        </authorList>
    </citation>
    <scope>NUCLEOTIDE SEQUENCE [LARGE SCALE GENOMIC DNA]</scope>
</reference>
<evidence type="ECO:0000256" key="2">
    <source>
        <dbReference type="ARBA" id="ARBA00023180"/>
    </source>
</evidence>
<dbReference type="GO" id="GO:0016788">
    <property type="term" value="F:hydrolase activity, acting on ester bonds"/>
    <property type="evidence" value="ECO:0007669"/>
    <property type="project" value="InterPro"/>
</dbReference>